<gene>
    <name evidence="2" type="ORF">IAB38_00705</name>
</gene>
<dbReference type="EMBL" id="DVHC01000010">
    <property type="protein sequence ID" value="HIR58548.1"/>
    <property type="molecule type" value="Genomic_DNA"/>
</dbReference>
<proteinExistence type="predicted"/>
<feature type="transmembrane region" description="Helical" evidence="1">
    <location>
        <begin position="32"/>
        <end position="52"/>
    </location>
</feature>
<evidence type="ECO:0000313" key="3">
    <source>
        <dbReference type="Proteomes" id="UP000824232"/>
    </source>
</evidence>
<dbReference type="AlphaFoldDB" id="A0A9D1DT98"/>
<evidence type="ECO:0000256" key="1">
    <source>
        <dbReference type="SAM" id="Phobius"/>
    </source>
</evidence>
<comment type="caution">
    <text evidence="2">The sequence shown here is derived from an EMBL/GenBank/DDBJ whole genome shotgun (WGS) entry which is preliminary data.</text>
</comment>
<sequence>MGNYLFLVVIFLFMAIEAVCAYKFFRLKKIKLGVFSTIYFLITLILTLSYFGSRDVVTENEVESLINGLTSFNVFAILILILNISMVIVSTISYVKVMGWSKELKKKNKV</sequence>
<accession>A0A9D1DT98</accession>
<organism evidence="2 3">
    <name type="scientific">Candidatus Onthousia excrementipullorum</name>
    <dbReference type="NCBI Taxonomy" id="2840884"/>
    <lineage>
        <taxon>Bacteria</taxon>
        <taxon>Bacillati</taxon>
        <taxon>Bacillota</taxon>
        <taxon>Bacilli</taxon>
        <taxon>Candidatus Onthousia</taxon>
    </lineage>
</organism>
<keyword evidence="1" id="KW-0472">Membrane</keyword>
<reference evidence="2" key="1">
    <citation type="submission" date="2020-10" db="EMBL/GenBank/DDBJ databases">
        <authorList>
            <person name="Gilroy R."/>
        </authorList>
    </citation>
    <scope>NUCLEOTIDE SEQUENCE</scope>
    <source>
        <strain evidence="2">CHK184-20233</strain>
    </source>
</reference>
<keyword evidence="1" id="KW-0812">Transmembrane</keyword>
<feature type="transmembrane region" description="Helical" evidence="1">
    <location>
        <begin position="6"/>
        <end position="25"/>
    </location>
</feature>
<name>A0A9D1DT98_9FIRM</name>
<dbReference type="Proteomes" id="UP000824232">
    <property type="component" value="Unassembled WGS sequence"/>
</dbReference>
<protein>
    <submittedName>
        <fullName evidence="2">Uncharacterized protein</fullName>
    </submittedName>
</protein>
<keyword evidence="1" id="KW-1133">Transmembrane helix</keyword>
<evidence type="ECO:0000313" key="2">
    <source>
        <dbReference type="EMBL" id="HIR58548.1"/>
    </source>
</evidence>
<feature type="transmembrane region" description="Helical" evidence="1">
    <location>
        <begin position="72"/>
        <end position="97"/>
    </location>
</feature>
<reference evidence="2" key="2">
    <citation type="journal article" date="2021" name="PeerJ">
        <title>Extensive microbial diversity within the chicken gut microbiome revealed by metagenomics and culture.</title>
        <authorList>
            <person name="Gilroy R."/>
            <person name="Ravi A."/>
            <person name="Getino M."/>
            <person name="Pursley I."/>
            <person name="Horton D.L."/>
            <person name="Alikhan N.F."/>
            <person name="Baker D."/>
            <person name="Gharbi K."/>
            <person name="Hall N."/>
            <person name="Watson M."/>
            <person name="Adriaenssens E.M."/>
            <person name="Foster-Nyarko E."/>
            <person name="Jarju S."/>
            <person name="Secka A."/>
            <person name="Antonio M."/>
            <person name="Oren A."/>
            <person name="Chaudhuri R.R."/>
            <person name="La Ragione R."/>
            <person name="Hildebrand F."/>
            <person name="Pallen M.J."/>
        </authorList>
    </citation>
    <scope>NUCLEOTIDE SEQUENCE</scope>
    <source>
        <strain evidence="2">CHK184-20233</strain>
    </source>
</reference>